<reference evidence="2" key="1">
    <citation type="submission" date="2006-09" db="EMBL/GenBank/DDBJ databases">
        <title>Annotation of Plasmodium falciparum Dd2.</title>
        <authorList>
            <consortium name="The Broad Institute Genome Sequencing Platform"/>
            <person name="Volkman S.K."/>
            <person name="Neafsey D.E."/>
            <person name="Dash A.P."/>
            <person name="Chitnis C.E."/>
            <person name="Hartl D.L."/>
            <person name="Young S.K."/>
            <person name="Zeng Q."/>
            <person name="Koehrsen M."/>
            <person name="Alvarado L."/>
            <person name="Berlin A."/>
            <person name="Borenstein D."/>
            <person name="Chapman S.B."/>
            <person name="Chen Z."/>
            <person name="Engels R."/>
            <person name="Freedman E."/>
            <person name="Gellesch M."/>
            <person name="Goldberg J."/>
            <person name="Griggs A."/>
            <person name="Gujja S."/>
            <person name="Heilman E.R."/>
            <person name="Heiman D.I."/>
            <person name="Howarth C."/>
            <person name="Jen D."/>
            <person name="Larson L."/>
            <person name="Mehta T."/>
            <person name="Neiman D."/>
            <person name="Park D."/>
            <person name="Pearson M."/>
            <person name="Roberts A."/>
            <person name="Saif S."/>
            <person name="Shea T."/>
            <person name="Shenoy N."/>
            <person name="Sisk P."/>
            <person name="Stolte C."/>
            <person name="Sykes S."/>
            <person name="Walk T."/>
            <person name="White J."/>
            <person name="Yandava C."/>
            <person name="Haas B."/>
            <person name="Henn M.R."/>
            <person name="Nusbaum C."/>
            <person name="Birren B."/>
        </authorList>
    </citation>
    <scope>NUCLEOTIDE SEQUENCE [LARGE SCALE GENOMIC DNA]</scope>
</reference>
<sequence length="49" mass="5794">MYQQHNKKDDPEKSFECIRRKNLACLGFIINDFNSRGLRPNTKKKCLGH</sequence>
<dbReference type="Proteomes" id="UP000054282">
    <property type="component" value="Unassembled WGS sequence"/>
</dbReference>
<name>A0A0L7MB80_PLAF4</name>
<organism evidence="1 2">
    <name type="scientific">Plasmodium falciparum (isolate Dd2)</name>
    <dbReference type="NCBI Taxonomy" id="57267"/>
    <lineage>
        <taxon>Eukaryota</taxon>
        <taxon>Sar</taxon>
        <taxon>Alveolata</taxon>
        <taxon>Apicomplexa</taxon>
        <taxon>Aconoidasida</taxon>
        <taxon>Haemosporida</taxon>
        <taxon>Plasmodiidae</taxon>
        <taxon>Plasmodium</taxon>
        <taxon>Plasmodium (Laverania)</taxon>
    </lineage>
</organism>
<dbReference type="EMBL" id="GG703493">
    <property type="protein sequence ID" value="KOB89825.1"/>
    <property type="molecule type" value="Genomic_DNA"/>
</dbReference>
<evidence type="ECO:0000313" key="1">
    <source>
        <dbReference type="EMBL" id="KOB89825.1"/>
    </source>
</evidence>
<reference evidence="2" key="2">
    <citation type="submission" date="2006-09" db="EMBL/GenBank/DDBJ databases">
        <title>The genome sequence of Plasmodium falciparum Dd2.</title>
        <authorList>
            <consortium name="The Broad Institute Genome Sequencing Platform"/>
            <person name="Birren B."/>
            <person name="Lander E."/>
            <person name="Galagan J."/>
            <person name="Nusbaum C."/>
            <person name="Devon K."/>
            <person name="Henn M."/>
            <person name="Jaffe D."/>
            <person name="Butler J."/>
            <person name="Alvarez P."/>
            <person name="Gnerre S."/>
            <person name="Grabherr M."/>
            <person name="Kleber M."/>
            <person name="Mauceli E."/>
            <person name="Brockman W."/>
            <person name="MacCallum I.A."/>
            <person name="Rounsley S."/>
            <person name="Young S."/>
            <person name="LaButti K."/>
            <person name="Pushparaj V."/>
            <person name="DeCaprio D."/>
            <person name="Crawford M."/>
            <person name="Koehrsen M."/>
            <person name="Engels R."/>
            <person name="Montgomery P."/>
            <person name="Pearson M."/>
            <person name="Howarth C."/>
            <person name="Larson L."/>
            <person name="Luoma S."/>
            <person name="White J."/>
            <person name="Kodira C."/>
            <person name="Zeng Q."/>
            <person name="O'Leary S."/>
            <person name="Yandava C."/>
            <person name="Alvarado L."/>
            <person name="Wirth D."/>
            <person name="Volkman S."/>
            <person name="Hartl D."/>
        </authorList>
    </citation>
    <scope>NUCLEOTIDE SEQUENCE [LARGE SCALE GENOMIC DNA]</scope>
</reference>
<gene>
    <name evidence="1" type="ORF">PFDG_05380</name>
</gene>
<accession>A0A0L7MB80</accession>
<protein>
    <submittedName>
        <fullName evidence="1">Uncharacterized protein</fullName>
    </submittedName>
</protein>
<dbReference type="KEGG" id="pfd:PFDG_05380"/>
<proteinExistence type="predicted"/>
<dbReference type="AlphaFoldDB" id="A0A0L7MB80"/>
<evidence type="ECO:0000313" key="2">
    <source>
        <dbReference type="Proteomes" id="UP000054282"/>
    </source>
</evidence>